<dbReference type="AlphaFoldDB" id="A0A2I2A8R5"/>
<reference evidence="3" key="1">
    <citation type="submission" date="2017-12" db="EMBL/GenBank/DDBJ databases">
        <authorList>
            <person name="Christensen H."/>
        </authorList>
    </citation>
    <scope>NUCLEOTIDE SEQUENCE [LARGE SCALE GENOMIC DNA]</scope>
    <source>
        <strain evidence="3">268A</strain>
    </source>
</reference>
<evidence type="ECO:0000313" key="3">
    <source>
        <dbReference type="Proteomes" id="UP000234579"/>
    </source>
</evidence>
<comment type="caution">
    <text evidence="2">The sequence shown here is derived from an EMBL/GenBank/DDBJ whole genome shotgun (WGS) entry which is preliminary data.</text>
</comment>
<evidence type="ECO:0000313" key="2">
    <source>
        <dbReference type="EMBL" id="PLA75746.1"/>
    </source>
</evidence>
<accession>A0A2I2A8R5</accession>
<organism evidence="2 3">
    <name type="scientific">Ligilactobacillus agilis</name>
    <dbReference type="NCBI Taxonomy" id="1601"/>
    <lineage>
        <taxon>Bacteria</taxon>
        <taxon>Bacillati</taxon>
        <taxon>Bacillota</taxon>
        <taxon>Bacilli</taxon>
        <taxon>Lactobacillales</taxon>
        <taxon>Lactobacillaceae</taxon>
        <taxon>Ligilactobacillus</taxon>
    </lineage>
</organism>
<evidence type="ECO:0000259" key="1">
    <source>
        <dbReference type="Pfam" id="PF13643"/>
    </source>
</evidence>
<gene>
    <name evidence="2" type="ORF">CYR79_09680</name>
</gene>
<feature type="domain" description="DUF4145" evidence="1">
    <location>
        <begin position="94"/>
        <end position="169"/>
    </location>
</feature>
<proteinExistence type="predicted"/>
<dbReference type="EMBL" id="PKGI01000051">
    <property type="protein sequence ID" value="PLA75746.1"/>
    <property type="molecule type" value="Genomic_DNA"/>
</dbReference>
<protein>
    <recommendedName>
        <fullName evidence="1">DUF4145 domain-containing protein</fullName>
    </recommendedName>
</protein>
<sequence>MELKDVIGSDWHTVNQNCPYCHSFCGFSCLLILSGIPSGLYGNRLIKGICPACKKIVLWLVNSKEELLLFPDVPTSTPEPNTDMPEDIKQIYLEACKVLNYSPRASAALSRLAIDKLTMNFSKKNTLNDRIKDMASTDLPEKIITSLNIVRVVGNNAVHPGKIDLTDDESLASSLLELINIIVEKCISEPKKVNDIYNKISSKKKKSK</sequence>
<dbReference type="InterPro" id="IPR025285">
    <property type="entry name" value="DUF4145"/>
</dbReference>
<name>A0A2I2A8R5_9LACO</name>
<dbReference type="RefSeq" id="WP_101812340.1">
    <property type="nucleotide sequence ID" value="NZ_PKGI01000051.1"/>
</dbReference>
<dbReference type="Proteomes" id="UP000234579">
    <property type="component" value="Unassembled WGS sequence"/>
</dbReference>
<dbReference type="Pfam" id="PF13643">
    <property type="entry name" value="DUF4145"/>
    <property type="match status" value="1"/>
</dbReference>